<dbReference type="RefSeq" id="WP_325775875.1">
    <property type="nucleotide sequence ID" value="NZ_VTDN01000008.1"/>
</dbReference>
<keyword evidence="2" id="KW-1185">Reference proteome</keyword>
<evidence type="ECO:0000313" key="2">
    <source>
        <dbReference type="Proteomes" id="UP001339883"/>
    </source>
</evidence>
<evidence type="ECO:0000313" key="1">
    <source>
        <dbReference type="EMBL" id="MEB5477516.1"/>
    </source>
</evidence>
<reference evidence="1 2" key="1">
    <citation type="submission" date="2019-08" db="EMBL/GenBank/DDBJ databases">
        <title>Five species of Acinetobacter isolated from floral nectar and animal pollinators.</title>
        <authorList>
            <person name="Hendry T.A."/>
        </authorList>
    </citation>
    <scope>NUCLEOTIDE SEQUENCE [LARGE SCALE GENOMIC DNA]</scope>
    <source>
        <strain evidence="1 2">MD18.27</strain>
    </source>
</reference>
<gene>
    <name evidence="1" type="ORF">I2F25_10730</name>
</gene>
<dbReference type="Pfam" id="PF14124">
    <property type="entry name" value="DUF4291"/>
    <property type="match status" value="1"/>
</dbReference>
<accession>A0ABU6DVL9</accession>
<name>A0ABU6DVL9_9GAMM</name>
<dbReference type="PANTHER" id="PTHR38567">
    <property type="entry name" value="DUF4291 DOMAIN-CONTAINING PROTEIN"/>
    <property type="match status" value="1"/>
</dbReference>
<proteinExistence type="predicted"/>
<dbReference type="PANTHER" id="PTHR38567:SF1">
    <property type="entry name" value="DUF4291 DOMAIN-CONTAINING PROTEIN"/>
    <property type="match status" value="1"/>
</dbReference>
<protein>
    <submittedName>
        <fullName evidence="1">DUF4291 domain-containing protein</fullName>
    </submittedName>
</protein>
<comment type="caution">
    <text evidence="1">The sequence shown here is derived from an EMBL/GenBank/DDBJ whole genome shotgun (WGS) entry which is preliminary data.</text>
</comment>
<organism evidence="1 2">
    <name type="scientific">Acinetobacter pollinis</name>
    <dbReference type="NCBI Taxonomy" id="2605270"/>
    <lineage>
        <taxon>Bacteria</taxon>
        <taxon>Pseudomonadati</taxon>
        <taxon>Pseudomonadota</taxon>
        <taxon>Gammaproteobacteria</taxon>
        <taxon>Moraxellales</taxon>
        <taxon>Moraxellaceae</taxon>
        <taxon>Acinetobacter</taxon>
    </lineage>
</organism>
<dbReference type="Proteomes" id="UP001339883">
    <property type="component" value="Unassembled WGS sequence"/>
</dbReference>
<sequence length="190" mass="22751">MYSSHQQIRAHYNEENIRIYQAYSDTIADAALQYNTFISPPFKVDRMTWIKPSFLWMMYRSGWAQKDANQKRILAIDIDRKGFDWALKNSCLSQKPRHLNNEEWKIYKQNYPVRIQWDPERDLFLEPLPYRTIQIGLSEEAVLKYINEWINNITDITNDVLTIKSLIDIGNIDKAKLMLPTEYNYPYNFD</sequence>
<dbReference type="InterPro" id="IPR025633">
    <property type="entry name" value="DUF4291"/>
</dbReference>
<dbReference type="EMBL" id="VTDN01000008">
    <property type="protein sequence ID" value="MEB5477516.1"/>
    <property type="molecule type" value="Genomic_DNA"/>
</dbReference>